<evidence type="ECO:0000256" key="5">
    <source>
        <dbReference type="ARBA" id="ARBA00022833"/>
    </source>
</evidence>
<dbReference type="InterPro" id="IPR051712">
    <property type="entry name" value="ARTD-AVP"/>
</dbReference>
<evidence type="ECO:0000256" key="3">
    <source>
        <dbReference type="ARBA" id="ARBA00022737"/>
    </source>
</evidence>
<reference evidence="7 8" key="1">
    <citation type="submission" date="2024-04" db="EMBL/GenBank/DDBJ databases">
        <authorList>
            <person name="Waldvogel A.-M."/>
            <person name="Schoenle A."/>
        </authorList>
    </citation>
    <scope>NUCLEOTIDE SEQUENCE [LARGE SCALE GENOMIC DNA]</scope>
</reference>
<evidence type="ECO:0000256" key="4">
    <source>
        <dbReference type="ARBA" id="ARBA00022771"/>
    </source>
</evidence>
<dbReference type="EMBL" id="OZ035823">
    <property type="protein sequence ID" value="CAL1568972.1"/>
    <property type="molecule type" value="Genomic_DNA"/>
</dbReference>
<dbReference type="PANTHER" id="PTHR45740:SF15">
    <property type="entry name" value="ZINC FINGER CCCH TYPE DOMAIN CONTAINING 1-LIKE"/>
    <property type="match status" value="1"/>
</dbReference>
<sequence>MEAAILKHILNSQGSVNREELEWNLDASLIAHIIASNEQFVNCSARGTERVVVRSGVRLCQDKMCSGCRGLHVCKKLLLTGDCLFQHTRRGCHFSHDLQSEDNMELLSEFGLQTLCRSELSLLLLQSNNTLLPQICHDFNNRVSCQENCPRLHMCERYLHQDCSCPKNHNFCAPQPLRLLQEKHIPEHLFHLLRSVYANKEALRLADKANRSRDGHAAPTQDGNSD</sequence>
<evidence type="ECO:0000313" key="8">
    <source>
        <dbReference type="Proteomes" id="UP001497482"/>
    </source>
</evidence>
<organism evidence="7 8">
    <name type="scientific">Knipowitschia caucasica</name>
    <name type="common">Caucasian dwarf goby</name>
    <name type="synonym">Pomatoschistus caucasicus</name>
    <dbReference type="NCBI Taxonomy" id="637954"/>
    <lineage>
        <taxon>Eukaryota</taxon>
        <taxon>Metazoa</taxon>
        <taxon>Chordata</taxon>
        <taxon>Craniata</taxon>
        <taxon>Vertebrata</taxon>
        <taxon>Euteleostomi</taxon>
        <taxon>Actinopterygii</taxon>
        <taxon>Neopterygii</taxon>
        <taxon>Teleostei</taxon>
        <taxon>Neoteleostei</taxon>
        <taxon>Acanthomorphata</taxon>
        <taxon>Gobiaria</taxon>
        <taxon>Gobiiformes</taxon>
        <taxon>Gobioidei</taxon>
        <taxon>Gobiidae</taxon>
        <taxon>Gobiinae</taxon>
        <taxon>Knipowitschia</taxon>
    </lineage>
</organism>
<keyword evidence="8" id="KW-1185">Reference proteome</keyword>
<dbReference type="GO" id="GO:1990404">
    <property type="term" value="F:NAD+-protein mono-ADP-ribosyltransferase activity"/>
    <property type="evidence" value="ECO:0007669"/>
    <property type="project" value="TreeGrafter"/>
</dbReference>
<dbReference type="InterPro" id="IPR057602">
    <property type="entry name" value="Zfn-CCCH_PARP12"/>
</dbReference>
<keyword evidence="2" id="KW-0479">Metal-binding</keyword>
<keyword evidence="1" id="KW-0597">Phosphoprotein</keyword>
<feature type="domain" description="PARP12-like CCCH zinc finger tandem" evidence="6">
    <location>
        <begin position="58"/>
        <end position="103"/>
    </location>
</feature>
<dbReference type="Proteomes" id="UP001497482">
    <property type="component" value="Chromosome 1"/>
</dbReference>
<evidence type="ECO:0000313" key="7">
    <source>
        <dbReference type="EMBL" id="CAL1568972.1"/>
    </source>
</evidence>
<evidence type="ECO:0000259" key="6">
    <source>
        <dbReference type="Pfam" id="PF25261"/>
    </source>
</evidence>
<keyword evidence="4" id="KW-0863">Zinc-finger</keyword>
<accession>A0AAV2IYY9</accession>
<gene>
    <name evidence="7" type="ORF">KC01_LOCUS1490</name>
</gene>
<dbReference type="PANTHER" id="PTHR45740">
    <property type="entry name" value="POLY [ADP-RIBOSE] POLYMERASE"/>
    <property type="match status" value="1"/>
</dbReference>
<proteinExistence type="predicted"/>
<protein>
    <recommendedName>
        <fullName evidence="6">PARP12-like CCCH zinc finger tandem domain-containing protein</fullName>
    </recommendedName>
</protein>
<dbReference type="AlphaFoldDB" id="A0AAV2IYY9"/>
<name>A0AAV2IYY9_KNICA</name>
<dbReference type="GO" id="GO:0008270">
    <property type="term" value="F:zinc ion binding"/>
    <property type="evidence" value="ECO:0007669"/>
    <property type="project" value="UniProtKB-KW"/>
</dbReference>
<evidence type="ECO:0000256" key="1">
    <source>
        <dbReference type="ARBA" id="ARBA00022553"/>
    </source>
</evidence>
<keyword evidence="3" id="KW-0677">Repeat</keyword>
<evidence type="ECO:0000256" key="2">
    <source>
        <dbReference type="ARBA" id="ARBA00022723"/>
    </source>
</evidence>
<keyword evidence="5" id="KW-0862">Zinc</keyword>
<dbReference type="Pfam" id="PF25261">
    <property type="entry name" value="zf-CCCH_PARP12"/>
    <property type="match status" value="1"/>
</dbReference>
<dbReference type="GO" id="GO:0005634">
    <property type="term" value="C:nucleus"/>
    <property type="evidence" value="ECO:0007669"/>
    <property type="project" value="TreeGrafter"/>
</dbReference>
<dbReference type="GO" id="GO:0003950">
    <property type="term" value="F:NAD+ poly-ADP-ribosyltransferase activity"/>
    <property type="evidence" value="ECO:0007669"/>
    <property type="project" value="TreeGrafter"/>
</dbReference>